<evidence type="ECO:0000256" key="2">
    <source>
        <dbReference type="ARBA" id="ARBA00004370"/>
    </source>
</evidence>
<comment type="subcellular location">
    <subcellularLocation>
        <location evidence="2">Membrane</location>
    </subcellularLocation>
</comment>
<evidence type="ECO:0000256" key="10">
    <source>
        <dbReference type="ARBA" id="ARBA00023004"/>
    </source>
</evidence>
<dbReference type="SUPFAM" id="SSF55961">
    <property type="entry name" value="Bet v1-like"/>
    <property type="match status" value="1"/>
</dbReference>
<keyword evidence="5" id="KW-0001">2Fe-2S</keyword>
<dbReference type="Gene3D" id="3.90.380.10">
    <property type="entry name" value="Naphthalene 1,2-dioxygenase Alpha Subunit, Chain A, domain 1"/>
    <property type="match status" value="1"/>
</dbReference>
<reference evidence="22 23" key="1">
    <citation type="submission" date="2017-03" db="EMBL/GenBank/DDBJ databases">
        <title>Draft genome sequence of Streptomyces scabrisporus NF3, endophyte isolated from Amphipterygium adstringens.</title>
        <authorList>
            <person name="Vazquez M."/>
            <person name="Ceapa C.D."/>
            <person name="Rodriguez Luna D."/>
            <person name="Sanchez Esquivel S."/>
        </authorList>
    </citation>
    <scope>NUCLEOTIDE SEQUENCE [LARGE SCALE GENOMIC DNA]</scope>
    <source>
        <strain evidence="22 23">NF3</strain>
    </source>
</reference>
<keyword evidence="6" id="KW-0479">Metal-binding</keyword>
<feature type="domain" description="Rieske" evidence="21">
    <location>
        <begin position="39"/>
        <end position="141"/>
    </location>
</feature>
<comment type="pathway">
    <text evidence="14">Steroid hormone biosynthesis; dafachronic acid biosynthesis.</text>
</comment>
<dbReference type="GO" id="GO:0170056">
    <property type="term" value="F:cholesterol 7-desaturase [NAD(P)H] activity"/>
    <property type="evidence" value="ECO:0007669"/>
    <property type="project" value="UniProtKB-EC"/>
</dbReference>
<evidence type="ECO:0000256" key="1">
    <source>
        <dbReference type="ARBA" id="ARBA00001962"/>
    </source>
</evidence>
<name>A0A1T3NKY5_9ACTN</name>
<comment type="catalytic activity">
    <reaction evidence="19">
        <text>cholesterol + NADH + O2 + H(+) = 7-dehydrocholesterol + NAD(+) + 2 H2O</text>
        <dbReference type="Rhea" id="RHEA:51644"/>
        <dbReference type="ChEBI" id="CHEBI:15377"/>
        <dbReference type="ChEBI" id="CHEBI:15378"/>
        <dbReference type="ChEBI" id="CHEBI:15379"/>
        <dbReference type="ChEBI" id="CHEBI:16113"/>
        <dbReference type="ChEBI" id="CHEBI:17759"/>
        <dbReference type="ChEBI" id="CHEBI:57540"/>
        <dbReference type="ChEBI" id="CHEBI:57945"/>
        <dbReference type="EC" id="1.14.19.21"/>
    </reaction>
    <physiologicalReaction direction="left-to-right" evidence="19">
        <dbReference type="Rhea" id="RHEA:51645"/>
    </physiologicalReaction>
</comment>
<dbReference type="InterPro" id="IPR045605">
    <property type="entry name" value="KshA-like_C"/>
</dbReference>
<dbReference type="RefSeq" id="WP_078982133.1">
    <property type="nucleotide sequence ID" value="NZ_MWQN01000004.1"/>
</dbReference>
<evidence type="ECO:0000256" key="6">
    <source>
        <dbReference type="ARBA" id="ARBA00022723"/>
    </source>
</evidence>
<dbReference type="EMBL" id="MWQN01000004">
    <property type="protein sequence ID" value="OPC77378.1"/>
    <property type="molecule type" value="Genomic_DNA"/>
</dbReference>
<keyword evidence="13" id="KW-0753">Steroid metabolism</keyword>
<dbReference type="GO" id="GO:0005737">
    <property type="term" value="C:cytoplasm"/>
    <property type="evidence" value="ECO:0007669"/>
    <property type="project" value="TreeGrafter"/>
</dbReference>
<dbReference type="EC" id="1.14.19.21" evidence="16"/>
<proteinExistence type="inferred from homology"/>
<evidence type="ECO:0000256" key="3">
    <source>
        <dbReference type="ARBA" id="ARBA00004972"/>
    </source>
</evidence>
<dbReference type="Proteomes" id="UP000190037">
    <property type="component" value="Unassembled WGS sequence"/>
</dbReference>
<dbReference type="PANTHER" id="PTHR21266">
    <property type="entry name" value="IRON-SULFUR DOMAIN CONTAINING PROTEIN"/>
    <property type="match status" value="1"/>
</dbReference>
<organism evidence="22 23">
    <name type="scientific">Embleya scabrispora</name>
    <dbReference type="NCBI Taxonomy" id="159449"/>
    <lineage>
        <taxon>Bacteria</taxon>
        <taxon>Bacillati</taxon>
        <taxon>Actinomycetota</taxon>
        <taxon>Actinomycetes</taxon>
        <taxon>Kitasatosporales</taxon>
        <taxon>Streptomycetaceae</taxon>
        <taxon>Embleya</taxon>
    </lineage>
</organism>
<comment type="cofactor">
    <cofactor evidence="1">
        <name>Fe cation</name>
        <dbReference type="ChEBI" id="CHEBI:24875"/>
    </cofactor>
</comment>
<dbReference type="AlphaFoldDB" id="A0A1T3NKY5"/>
<dbReference type="Pfam" id="PF19298">
    <property type="entry name" value="KshA_C"/>
    <property type="match status" value="1"/>
</dbReference>
<dbReference type="GO" id="GO:0051537">
    <property type="term" value="F:2 iron, 2 sulfur cluster binding"/>
    <property type="evidence" value="ECO:0007669"/>
    <property type="project" value="UniProtKB-KW"/>
</dbReference>
<evidence type="ECO:0000313" key="22">
    <source>
        <dbReference type="EMBL" id="OPC77378.1"/>
    </source>
</evidence>
<comment type="similarity">
    <text evidence="15">Belongs to the cholesterol 7-desaturase family.</text>
</comment>
<comment type="pathway">
    <text evidence="3">Hormone biosynthesis.</text>
</comment>
<evidence type="ECO:0000256" key="12">
    <source>
        <dbReference type="ARBA" id="ARBA00023136"/>
    </source>
</evidence>
<keyword evidence="4" id="KW-0812">Transmembrane</keyword>
<gene>
    <name evidence="22" type="ORF">B4N89_43475</name>
</gene>
<dbReference type="GO" id="GO:0008203">
    <property type="term" value="P:cholesterol metabolic process"/>
    <property type="evidence" value="ECO:0007669"/>
    <property type="project" value="InterPro"/>
</dbReference>
<evidence type="ECO:0000256" key="13">
    <source>
        <dbReference type="ARBA" id="ARBA00023221"/>
    </source>
</evidence>
<dbReference type="InterPro" id="IPR036922">
    <property type="entry name" value="Rieske_2Fe-2S_sf"/>
</dbReference>
<sequence length="373" mass="40814">MSWRTPGHRRSLRLFRDGAGATPAHMAFPSAPLPHPDGWFCVGFGHEVAAGEVITRRSTGEDVVLARGASGRLRALRPHCPHLGAHLGVMGTVTGDDIVCGFHRFAFSLDGPCRRTAYGGPPPRATLDTLPVRETGGLILVWRARDGSPPTWEPPALSTSGWRAPRGTMYEVAGHPQQITENVVDFGHLEHLHGATLAAAPEVSFDGRECGGRFRVVRRLPRVGQVSATYTFRVYGLGLTVIECALSDHVATRFFALPNPVDPWRAEFRFAATARVAPSERVPRMWSKPASGVAARLIRDAFYVIHAHGGSLDLPVWHYQTYRETPRLAPGDGPIGRYRKWAEQFYSTPPATTTGDCHAVCDVHQRQGHGGQH</sequence>
<dbReference type="GO" id="GO:0046872">
    <property type="term" value="F:metal ion binding"/>
    <property type="evidence" value="ECO:0007669"/>
    <property type="project" value="UniProtKB-KW"/>
</dbReference>
<comment type="caution">
    <text evidence="22">The sequence shown here is derived from an EMBL/GenBank/DDBJ whole genome shotgun (WGS) entry which is preliminary data.</text>
</comment>
<dbReference type="GO" id="GO:0016042">
    <property type="term" value="P:lipid catabolic process"/>
    <property type="evidence" value="ECO:0007669"/>
    <property type="project" value="UniProtKB-KW"/>
</dbReference>
<dbReference type="Pfam" id="PF00355">
    <property type="entry name" value="Rieske"/>
    <property type="match status" value="1"/>
</dbReference>
<keyword evidence="13" id="KW-0443">Lipid metabolism</keyword>
<dbReference type="SUPFAM" id="SSF50022">
    <property type="entry name" value="ISP domain"/>
    <property type="match status" value="1"/>
</dbReference>
<keyword evidence="7" id="KW-0442">Lipid degradation</keyword>
<comment type="catalytic activity">
    <reaction evidence="20">
        <text>cholesterol + NADPH + O2 + H(+) = 7-dehydrocholesterol + NADP(+) + 2 H2O</text>
        <dbReference type="Rhea" id="RHEA:45024"/>
        <dbReference type="ChEBI" id="CHEBI:15377"/>
        <dbReference type="ChEBI" id="CHEBI:15378"/>
        <dbReference type="ChEBI" id="CHEBI:15379"/>
        <dbReference type="ChEBI" id="CHEBI:16113"/>
        <dbReference type="ChEBI" id="CHEBI:17759"/>
        <dbReference type="ChEBI" id="CHEBI:57783"/>
        <dbReference type="ChEBI" id="CHEBI:58349"/>
        <dbReference type="EC" id="1.14.19.21"/>
    </reaction>
    <physiologicalReaction direction="left-to-right" evidence="20">
        <dbReference type="Rhea" id="RHEA:45025"/>
    </physiologicalReaction>
</comment>
<evidence type="ECO:0000256" key="11">
    <source>
        <dbReference type="ARBA" id="ARBA00023014"/>
    </source>
</evidence>
<dbReference type="GO" id="GO:0016020">
    <property type="term" value="C:membrane"/>
    <property type="evidence" value="ECO:0007669"/>
    <property type="project" value="UniProtKB-SubCell"/>
</dbReference>
<dbReference type="InterPro" id="IPR050584">
    <property type="entry name" value="Cholesterol_7-desaturase"/>
</dbReference>
<keyword evidence="23" id="KW-1185">Reference proteome</keyword>
<keyword evidence="12" id="KW-0472">Membrane</keyword>
<accession>A0A1T3NKY5</accession>
<dbReference type="InterPro" id="IPR017941">
    <property type="entry name" value="Rieske_2Fe-2S"/>
</dbReference>
<dbReference type="PROSITE" id="PS51296">
    <property type="entry name" value="RIESKE"/>
    <property type="match status" value="1"/>
</dbReference>
<evidence type="ECO:0000313" key="23">
    <source>
        <dbReference type="Proteomes" id="UP000190037"/>
    </source>
</evidence>
<evidence type="ECO:0000256" key="5">
    <source>
        <dbReference type="ARBA" id="ARBA00022714"/>
    </source>
</evidence>
<evidence type="ECO:0000256" key="15">
    <source>
        <dbReference type="ARBA" id="ARBA00025729"/>
    </source>
</evidence>
<keyword evidence="9" id="KW-0560">Oxidoreductase</keyword>
<keyword evidence="8" id="KW-1133">Transmembrane helix</keyword>
<evidence type="ECO:0000256" key="17">
    <source>
        <dbReference type="ARBA" id="ARBA00030944"/>
    </source>
</evidence>
<evidence type="ECO:0000256" key="8">
    <source>
        <dbReference type="ARBA" id="ARBA00022989"/>
    </source>
</evidence>
<dbReference type="GO" id="GO:0004497">
    <property type="term" value="F:monooxygenase activity"/>
    <property type="evidence" value="ECO:0007669"/>
    <property type="project" value="UniProtKB-ARBA"/>
</dbReference>
<evidence type="ECO:0000256" key="19">
    <source>
        <dbReference type="ARBA" id="ARBA00047853"/>
    </source>
</evidence>
<keyword evidence="11" id="KW-0411">Iron-sulfur</keyword>
<evidence type="ECO:0000256" key="4">
    <source>
        <dbReference type="ARBA" id="ARBA00022692"/>
    </source>
</evidence>
<dbReference type="STRING" id="159449.B4N89_43475"/>
<evidence type="ECO:0000256" key="20">
    <source>
        <dbReference type="ARBA" id="ARBA00049548"/>
    </source>
</evidence>
<comment type="subunit">
    <text evidence="18">Homotrimer. The two-component system 3-ketosteroid-9-alpha-monooxygenase is composed of an oxygenase component KshA and a reductase component KshB.</text>
</comment>
<dbReference type="PANTHER" id="PTHR21266:SF32">
    <property type="entry name" value="CHOLESTEROL 7-DESATURASE NVD"/>
    <property type="match status" value="1"/>
</dbReference>
<protein>
    <recommendedName>
        <fullName evidence="16">cholesterol 7-desaturase</fullName>
        <ecNumber evidence="16">1.14.19.21</ecNumber>
    </recommendedName>
    <alternativeName>
        <fullName evidence="17">Rieske-type oxygenase</fullName>
    </alternativeName>
</protein>
<evidence type="ECO:0000256" key="14">
    <source>
        <dbReference type="ARBA" id="ARBA00025712"/>
    </source>
</evidence>
<evidence type="ECO:0000256" key="18">
    <source>
        <dbReference type="ARBA" id="ARBA00046982"/>
    </source>
</evidence>
<evidence type="ECO:0000256" key="7">
    <source>
        <dbReference type="ARBA" id="ARBA00022963"/>
    </source>
</evidence>
<evidence type="ECO:0000259" key="21">
    <source>
        <dbReference type="PROSITE" id="PS51296"/>
    </source>
</evidence>
<dbReference type="Gene3D" id="2.102.10.10">
    <property type="entry name" value="Rieske [2Fe-2S] iron-sulphur domain"/>
    <property type="match status" value="1"/>
</dbReference>
<keyword evidence="10" id="KW-0408">Iron</keyword>
<evidence type="ECO:0000256" key="9">
    <source>
        <dbReference type="ARBA" id="ARBA00023002"/>
    </source>
</evidence>
<dbReference type="OrthoDB" id="5243643at2"/>
<evidence type="ECO:0000256" key="16">
    <source>
        <dbReference type="ARBA" id="ARBA00026095"/>
    </source>
</evidence>